<dbReference type="STRING" id="223786.SAMN05216234_10482"/>
<gene>
    <name evidence="8" type="ORF">SAMN05216234_10482</name>
</gene>
<sequence length="622" mass="71144">MHKIEDKIRSAAKTGLDRSLDNNRYRAMEKIEHETQMRLKAFAIENGVYLAPLLVLNFGYFIYAIYQNSMLPYGQDYPIFSFTFLSVFFISIVLTFLNLKVVKPLISSKIEKQQEELTEDVYVSGNKLIKTKEFNKHIDNFIKAEYKISGDERVKEHFIIDTIELANDDKQFEKDPEAIKLPRIALSTGLCISGAPGKGKSVLINQIIKQIPDHNNVKTVIIDVKGEFVEKFYNPDTDIIICPSDLRSSKFSLYKLIKTKIDTGSIAEILVPDDKSSQDPHWVNAARAVVEGLLLYAAKNELSNEEIYETLSNLELLMKIKDDSEVFPIVANFLRVDNNGNPSKESESIISTAIRKAKALQYLAYLDDLETEEIEFKRWLKNGKSGKLFLLSTENLSKVFAPLYGVITSYLISTILDDRDDLNRDIYFILDELPRLGKALGENLEKGLAVGRSKGLKFVMAIQNFDQLKKEFGDKEADAIFGTTNSYIVFQNFYGAQFLEKLFGKTTVIKNSESISFSAEPMGDRITVSRREQTEALINDAKIQRLEKFEFFAKIEGSKDVLKAKLAPKFIKGKKAERYCENPKMYIRNMEADRERRIKKIKNRFVNLENAKYRTGSIKVEF</sequence>
<evidence type="ECO:0000313" key="8">
    <source>
        <dbReference type="EMBL" id="SFP02353.1"/>
    </source>
</evidence>
<dbReference type="GO" id="GO:0003677">
    <property type="term" value="F:DNA binding"/>
    <property type="evidence" value="ECO:0007669"/>
    <property type="project" value="UniProtKB-KW"/>
</dbReference>
<feature type="transmembrane region" description="Helical" evidence="6">
    <location>
        <begin position="47"/>
        <end position="66"/>
    </location>
</feature>
<dbReference type="Gene3D" id="3.40.50.300">
    <property type="entry name" value="P-loop containing nucleotide triphosphate hydrolases"/>
    <property type="match status" value="2"/>
</dbReference>
<dbReference type="InterPro" id="IPR019476">
    <property type="entry name" value="T4SS_TraD_DNA-bd"/>
</dbReference>
<name>A0A1I5LYV4_9BACT</name>
<dbReference type="InterPro" id="IPR027417">
    <property type="entry name" value="P-loop_NTPase"/>
</dbReference>
<dbReference type="InterPro" id="IPR051539">
    <property type="entry name" value="T4SS-coupling_protein"/>
</dbReference>
<evidence type="ECO:0000256" key="4">
    <source>
        <dbReference type="ARBA" id="ARBA00022989"/>
    </source>
</evidence>
<keyword evidence="3 6" id="KW-0812">Transmembrane</keyword>
<keyword evidence="2" id="KW-1003">Cell membrane</keyword>
<evidence type="ECO:0000313" key="9">
    <source>
        <dbReference type="Proteomes" id="UP000199227"/>
    </source>
</evidence>
<reference evidence="8 9" key="1">
    <citation type="submission" date="2016-10" db="EMBL/GenBank/DDBJ databases">
        <authorList>
            <person name="de Groot N.N."/>
        </authorList>
    </citation>
    <scope>NUCLEOTIDE SEQUENCE [LARGE SCALE GENOMIC DNA]</scope>
    <source>
        <strain evidence="8 9">EP1-55-1</strain>
    </source>
</reference>
<evidence type="ECO:0000256" key="5">
    <source>
        <dbReference type="ARBA" id="ARBA00023136"/>
    </source>
</evidence>
<dbReference type="SUPFAM" id="SSF52540">
    <property type="entry name" value="P-loop containing nucleoside triphosphate hydrolases"/>
    <property type="match status" value="1"/>
</dbReference>
<feature type="transmembrane region" description="Helical" evidence="6">
    <location>
        <begin position="78"/>
        <end position="99"/>
    </location>
</feature>
<keyword evidence="9" id="KW-1185">Reference proteome</keyword>
<dbReference type="PANTHER" id="PTHR37937">
    <property type="entry name" value="CONJUGATIVE TRANSFER: DNA TRANSPORT"/>
    <property type="match status" value="1"/>
</dbReference>
<evidence type="ECO:0000256" key="3">
    <source>
        <dbReference type="ARBA" id="ARBA00022692"/>
    </source>
</evidence>
<organism evidence="8 9">
    <name type="scientific">Hydrogenimonas thermophila</name>
    <dbReference type="NCBI Taxonomy" id="223786"/>
    <lineage>
        <taxon>Bacteria</taxon>
        <taxon>Pseudomonadati</taxon>
        <taxon>Campylobacterota</taxon>
        <taxon>Epsilonproteobacteria</taxon>
        <taxon>Campylobacterales</taxon>
        <taxon>Hydrogenimonadaceae</taxon>
        <taxon>Hydrogenimonas</taxon>
    </lineage>
</organism>
<evidence type="ECO:0000256" key="6">
    <source>
        <dbReference type="SAM" id="Phobius"/>
    </source>
</evidence>
<accession>A0A1I5LYV4</accession>
<feature type="domain" description="Type IV secretion system coupling protein TraD DNA-binding" evidence="7">
    <location>
        <begin position="188"/>
        <end position="566"/>
    </location>
</feature>
<dbReference type="GO" id="GO:0005886">
    <property type="term" value="C:plasma membrane"/>
    <property type="evidence" value="ECO:0007669"/>
    <property type="project" value="UniProtKB-SubCell"/>
</dbReference>
<keyword evidence="8" id="KW-0238">DNA-binding</keyword>
<dbReference type="Pfam" id="PF10412">
    <property type="entry name" value="TrwB_AAD_bind"/>
    <property type="match status" value="1"/>
</dbReference>
<dbReference type="CDD" id="cd01127">
    <property type="entry name" value="TrwB_TraG_TraD_VirD4"/>
    <property type="match status" value="1"/>
</dbReference>
<dbReference type="PANTHER" id="PTHR37937:SF1">
    <property type="entry name" value="CONJUGATIVE TRANSFER: DNA TRANSPORT"/>
    <property type="match status" value="1"/>
</dbReference>
<dbReference type="Proteomes" id="UP000199227">
    <property type="component" value="Unassembled WGS sequence"/>
</dbReference>
<proteinExistence type="predicted"/>
<evidence type="ECO:0000256" key="2">
    <source>
        <dbReference type="ARBA" id="ARBA00022475"/>
    </source>
</evidence>
<dbReference type="EMBL" id="FOXB01000004">
    <property type="protein sequence ID" value="SFP02353.1"/>
    <property type="molecule type" value="Genomic_DNA"/>
</dbReference>
<dbReference type="RefSeq" id="WP_092910845.1">
    <property type="nucleotide sequence ID" value="NZ_FOXB01000004.1"/>
</dbReference>
<evidence type="ECO:0000259" key="7">
    <source>
        <dbReference type="Pfam" id="PF10412"/>
    </source>
</evidence>
<comment type="subcellular location">
    <subcellularLocation>
        <location evidence="1">Cell membrane</location>
        <topology evidence="1">Multi-pass membrane protein</topology>
    </subcellularLocation>
</comment>
<evidence type="ECO:0000256" key="1">
    <source>
        <dbReference type="ARBA" id="ARBA00004651"/>
    </source>
</evidence>
<protein>
    <submittedName>
        <fullName evidence="8">Type IV secretion-system coupling protein DNA-binding domain-containing protein</fullName>
    </submittedName>
</protein>
<keyword evidence="5 6" id="KW-0472">Membrane</keyword>
<keyword evidence="4 6" id="KW-1133">Transmembrane helix</keyword>
<dbReference type="AlphaFoldDB" id="A0A1I5LYV4"/>
<dbReference type="OrthoDB" id="9759295at2"/>